<proteinExistence type="predicted"/>
<evidence type="ECO:0000313" key="1">
    <source>
        <dbReference type="EMBL" id="ONI40218.1"/>
    </source>
</evidence>
<organism evidence="1 2">
    <name type="scientific">Candidatus Epulonipiscium fishelsonii</name>
    <dbReference type="NCBI Taxonomy" id="77094"/>
    <lineage>
        <taxon>Bacteria</taxon>
        <taxon>Bacillati</taxon>
        <taxon>Bacillota</taxon>
        <taxon>Clostridia</taxon>
        <taxon>Lachnospirales</taxon>
        <taxon>Lachnospiraceae</taxon>
        <taxon>Candidatus Epulonipiscium</taxon>
    </lineage>
</organism>
<sequence>MIQSIKRQCIDSLDKYNKLVNTTIRYEILHLVLVAGMYGVGIATLINIIFGYPFYLLSQPIGLALFIFMVFKLTAPKVKYIEYLSSCVDEIANGNLECDIEVEGFDELAQLAINIDTMQQKLKFQIEQREQSEKIKNDLVTNVAHDLRTPLTSIIGYMGLIKNEQYETKEDEKKYLDIAFCKAEKLKLLIEDLFEYTKLTNQKVKLQKERVSMALFINQLIEEFMPQVEENNLNIVCDVRTPESFVDVDMNKMARVFENLIENAIKYSLPNETIQIVIQLKDGYIYTSIRNKTNNLEQKDLTRLFNRFYRTDSSRNSKTGGSGLGLAITKNIVDTHNGKIWVQLDENIVSFTVKLKQHIL</sequence>
<accession>A0ACC8XC15</accession>
<comment type="caution">
    <text evidence="1">The sequence shown here is derived from an EMBL/GenBank/DDBJ whole genome shotgun (WGS) entry which is preliminary data.</text>
</comment>
<name>A0ACC8XC15_9FIRM</name>
<dbReference type="Proteomes" id="UP000188605">
    <property type="component" value="Unassembled WGS sequence"/>
</dbReference>
<keyword evidence="2" id="KW-1185">Reference proteome</keyword>
<protein>
    <submittedName>
        <fullName evidence="1">Uncharacterized protein</fullName>
    </submittedName>
</protein>
<evidence type="ECO:0000313" key="2">
    <source>
        <dbReference type="Proteomes" id="UP000188605"/>
    </source>
</evidence>
<reference evidence="1" key="1">
    <citation type="submission" date="2016-08" db="EMBL/GenBank/DDBJ databases">
        <authorList>
            <person name="Ngugi D.K."/>
            <person name="Miyake S."/>
            <person name="Stingl U."/>
        </authorList>
    </citation>
    <scope>NUCLEOTIDE SEQUENCE</scope>
    <source>
        <strain evidence="1">SCG-B11WGA-EpuloA1</strain>
    </source>
</reference>
<gene>
    <name evidence="1" type="ORF">AN396_01210</name>
</gene>
<dbReference type="EMBL" id="LJDB01000055">
    <property type="protein sequence ID" value="ONI40218.1"/>
    <property type="molecule type" value="Genomic_DNA"/>
</dbReference>